<feature type="region of interest" description="Disordered" evidence="3">
    <location>
        <begin position="48"/>
        <end position="266"/>
    </location>
</feature>
<keyword evidence="4" id="KW-0732">Signal</keyword>
<dbReference type="PROSITE" id="PS50222">
    <property type="entry name" value="EF_HAND_2"/>
    <property type="match status" value="1"/>
</dbReference>
<dbReference type="InterPro" id="IPR002048">
    <property type="entry name" value="EF_hand_dom"/>
</dbReference>
<feature type="compositionally biased region" description="Basic and acidic residues" evidence="3">
    <location>
        <begin position="244"/>
        <end position="254"/>
    </location>
</feature>
<proteinExistence type="predicted"/>
<feature type="compositionally biased region" description="Basic and acidic residues" evidence="3">
    <location>
        <begin position="99"/>
        <end position="138"/>
    </location>
</feature>
<keyword evidence="1" id="KW-0479">Metal-binding</keyword>
<evidence type="ECO:0000256" key="3">
    <source>
        <dbReference type="SAM" id="MobiDB-lite"/>
    </source>
</evidence>
<evidence type="ECO:0000259" key="5">
    <source>
        <dbReference type="PROSITE" id="PS50222"/>
    </source>
</evidence>
<name>A0ABW2YKD9_9GAMM</name>
<dbReference type="Gene3D" id="1.10.238.10">
    <property type="entry name" value="EF-hand"/>
    <property type="match status" value="4"/>
</dbReference>
<comment type="caution">
    <text evidence="6">The sequence shown here is derived from an EMBL/GenBank/DDBJ whole genome shotgun (WGS) entry which is preliminary data.</text>
</comment>
<dbReference type="RefSeq" id="WP_386826484.1">
    <property type="nucleotide sequence ID" value="NZ_JBHTIF010000007.1"/>
</dbReference>
<evidence type="ECO:0000256" key="2">
    <source>
        <dbReference type="ARBA" id="ARBA00022737"/>
    </source>
</evidence>
<keyword evidence="2" id="KW-0677">Repeat</keyword>
<organism evidence="6 7">
    <name type="scientific">Lysobacter brunescens</name>
    <dbReference type="NCBI Taxonomy" id="262323"/>
    <lineage>
        <taxon>Bacteria</taxon>
        <taxon>Pseudomonadati</taxon>
        <taxon>Pseudomonadota</taxon>
        <taxon>Gammaproteobacteria</taxon>
        <taxon>Lysobacterales</taxon>
        <taxon>Lysobacteraceae</taxon>
        <taxon>Lysobacter</taxon>
    </lineage>
</organism>
<dbReference type="SUPFAM" id="SSF47473">
    <property type="entry name" value="EF-hand"/>
    <property type="match status" value="2"/>
</dbReference>
<dbReference type="InterPro" id="IPR011992">
    <property type="entry name" value="EF-hand-dom_pair"/>
</dbReference>
<feature type="chain" id="PRO_5047343969" evidence="4">
    <location>
        <begin position="23"/>
        <end position="266"/>
    </location>
</feature>
<dbReference type="PANTHER" id="PTHR10827">
    <property type="entry name" value="RETICULOCALBIN"/>
    <property type="match status" value="1"/>
</dbReference>
<evidence type="ECO:0000256" key="4">
    <source>
        <dbReference type="SAM" id="SignalP"/>
    </source>
</evidence>
<sequence>MKPIVLLGTALIVATTGMSVIAQTGPAGQRGERMAQLDTNKDGAIDRSEAAKAPKLLEHFDRMDANKDGRISAEERPQRGRQGGRQGGRGGDRMAQLDANKDGAIDRSEAAKAPKLLEHFDRMDANKDGRISAEERPQRGRHGGRGGERMAQLDANKDGAIDRSEAAKAPKLLEHFDRMDANKDGRISAEERPQRGRHGGMGGKGGRAKLDTDGDQRVSRQEAAQRPQLSEKFAAIDGNSDGYLSRDEMQAYRREHGKRPQGPAKP</sequence>
<dbReference type="InterPro" id="IPR018247">
    <property type="entry name" value="EF_Hand_1_Ca_BS"/>
</dbReference>
<feature type="compositionally biased region" description="Basic and acidic residues" evidence="3">
    <location>
        <begin position="48"/>
        <end position="78"/>
    </location>
</feature>
<feature type="domain" description="EF-hand" evidence="5">
    <location>
        <begin position="224"/>
        <end position="259"/>
    </location>
</feature>
<reference evidence="7" key="1">
    <citation type="journal article" date="2019" name="Int. J. Syst. Evol. Microbiol.">
        <title>The Global Catalogue of Microorganisms (GCM) 10K type strain sequencing project: providing services to taxonomists for standard genome sequencing and annotation.</title>
        <authorList>
            <consortium name="The Broad Institute Genomics Platform"/>
            <consortium name="The Broad Institute Genome Sequencing Center for Infectious Disease"/>
            <person name="Wu L."/>
            <person name="Ma J."/>
        </authorList>
    </citation>
    <scope>NUCLEOTIDE SEQUENCE [LARGE SCALE GENOMIC DNA]</scope>
    <source>
        <strain evidence="7">CCUG 55585</strain>
    </source>
</reference>
<protein>
    <submittedName>
        <fullName evidence="6">EF-hand domain-containing protein</fullName>
    </submittedName>
</protein>
<dbReference type="PROSITE" id="PS00018">
    <property type="entry name" value="EF_HAND_1"/>
    <property type="match status" value="1"/>
</dbReference>
<gene>
    <name evidence="6" type="ORF">ACFQ0E_18740</name>
</gene>
<feature type="compositionally biased region" description="Basic and acidic residues" evidence="3">
    <location>
        <begin position="208"/>
        <end position="220"/>
    </location>
</feature>
<dbReference type="Pfam" id="PF13202">
    <property type="entry name" value="EF-hand_5"/>
    <property type="match status" value="7"/>
</dbReference>
<dbReference type="Proteomes" id="UP001597110">
    <property type="component" value="Unassembled WGS sequence"/>
</dbReference>
<evidence type="ECO:0000313" key="6">
    <source>
        <dbReference type="EMBL" id="MFD0727635.1"/>
    </source>
</evidence>
<accession>A0ABW2YKD9</accession>
<feature type="compositionally biased region" description="Basic and acidic residues" evidence="3">
    <location>
        <begin position="155"/>
        <end position="194"/>
    </location>
</feature>
<dbReference type="EMBL" id="JBHTIF010000007">
    <property type="protein sequence ID" value="MFD0727635.1"/>
    <property type="molecule type" value="Genomic_DNA"/>
</dbReference>
<dbReference type="PANTHER" id="PTHR10827:SF98">
    <property type="entry name" value="45 KDA CALCIUM-BINDING PROTEIN"/>
    <property type="match status" value="1"/>
</dbReference>
<keyword evidence="7" id="KW-1185">Reference proteome</keyword>
<evidence type="ECO:0000313" key="7">
    <source>
        <dbReference type="Proteomes" id="UP001597110"/>
    </source>
</evidence>
<dbReference type="SMART" id="SM00054">
    <property type="entry name" value="EFh"/>
    <property type="match status" value="4"/>
</dbReference>
<evidence type="ECO:0000256" key="1">
    <source>
        <dbReference type="ARBA" id="ARBA00022723"/>
    </source>
</evidence>
<feature type="signal peptide" evidence="4">
    <location>
        <begin position="1"/>
        <end position="22"/>
    </location>
</feature>